<dbReference type="SMART" id="SM00692">
    <property type="entry name" value="DM3"/>
    <property type="match status" value="1"/>
</dbReference>
<keyword evidence="1" id="KW-0479">Metal-binding</keyword>
<evidence type="ECO:0000256" key="6">
    <source>
        <dbReference type="SAM" id="MobiDB-lite"/>
    </source>
</evidence>
<dbReference type="GO" id="GO:0008270">
    <property type="term" value="F:zinc ion binding"/>
    <property type="evidence" value="ECO:0007669"/>
    <property type="project" value="UniProtKB-KW"/>
</dbReference>
<organism evidence="8 9">
    <name type="scientific">Oedothorax gibbosus</name>
    <dbReference type="NCBI Taxonomy" id="931172"/>
    <lineage>
        <taxon>Eukaryota</taxon>
        <taxon>Metazoa</taxon>
        <taxon>Ecdysozoa</taxon>
        <taxon>Arthropoda</taxon>
        <taxon>Chelicerata</taxon>
        <taxon>Arachnida</taxon>
        <taxon>Araneae</taxon>
        <taxon>Araneomorphae</taxon>
        <taxon>Entelegynae</taxon>
        <taxon>Araneoidea</taxon>
        <taxon>Linyphiidae</taxon>
        <taxon>Erigoninae</taxon>
        <taxon>Oedothorax</taxon>
    </lineage>
</organism>
<keyword evidence="2 5" id="KW-0863">Zinc-finger</keyword>
<evidence type="ECO:0000256" key="4">
    <source>
        <dbReference type="ARBA" id="ARBA00023125"/>
    </source>
</evidence>
<dbReference type="PANTHER" id="PTHR46600">
    <property type="entry name" value="THAP DOMAIN-CONTAINING"/>
    <property type="match status" value="1"/>
</dbReference>
<keyword evidence="4 5" id="KW-0238">DNA-binding</keyword>
<dbReference type="Pfam" id="PF05485">
    <property type="entry name" value="THAP"/>
    <property type="match status" value="1"/>
</dbReference>
<feature type="domain" description="THAP-type" evidence="7">
    <location>
        <begin position="46"/>
        <end position="139"/>
    </location>
</feature>
<evidence type="ECO:0000256" key="2">
    <source>
        <dbReference type="ARBA" id="ARBA00022771"/>
    </source>
</evidence>
<feature type="compositionally biased region" description="Basic and acidic residues" evidence="6">
    <location>
        <begin position="288"/>
        <end position="301"/>
    </location>
</feature>
<accession>A0AAV6TTF9</accession>
<gene>
    <name evidence="8" type="ORF">JTE90_001714</name>
</gene>
<dbReference type="PROSITE" id="PS50950">
    <property type="entry name" value="ZF_THAP"/>
    <property type="match status" value="1"/>
</dbReference>
<protein>
    <recommendedName>
        <fullName evidence="7">THAP-type domain-containing protein</fullName>
    </recommendedName>
</protein>
<evidence type="ECO:0000256" key="1">
    <source>
        <dbReference type="ARBA" id="ARBA00022723"/>
    </source>
</evidence>
<sequence length="328" mass="38017">MSFCSDEEDNVITSSEISKKAINILQSIDILFLMHATKVCGSSRSMPRKCAVPGCKSNYKNSAYTNVFYFPKDEEAKRKWIRAIHRDDFVPSTESVVCIKHFDERFIQREDKVRRDDGTWLCVPKSKPKLTTDAIPTIFENQPCYMTTPAPSKRKTPAERLAEQSLRFEDEFRSYLDDDRIKSFDSFKELFPGRLPDCWLKFISEDFVCLYKCDFSEDPHLSLAIKIYPDLSVGVWHKQIPTKTSNLVWLLGKENKCDLWSKFDCLISHLNSPTAENMSNDKHKPKGRMTERRRAQIENSRKRFSSSEVPSLPGGSRNQRFEPAIRDT</sequence>
<dbReference type="PANTHER" id="PTHR46600:SF7">
    <property type="entry name" value="SI:DKEY-228B2.6-RELATED"/>
    <property type="match status" value="1"/>
</dbReference>
<keyword evidence="3" id="KW-0862">Zinc</keyword>
<keyword evidence="9" id="KW-1185">Reference proteome</keyword>
<evidence type="ECO:0000256" key="3">
    <source>
        <dbReference type="ARBA" id="ARBA00022833"/>
    </source>
</evidence>
<evidence type="ECO:0000313" key="8">
    <source>
        <dbReference type="EMBL" id="KAG8174943.1"/>
    </source>
</evidence>
<dbReference type="AlphaFoldDB" id="A0AAV6TTF9"/>
<feature type="region of interest" description="Disordered" evidence="6">
    <location>
        <begin position="275"/>
        <end position="328"/>
    </location>
</feature>
<dbReference type="GO" id="GO:0005634">
    <property type="term" value="C:nucleus"/>
    <property type="evidence" value="ECO:0007669"/>
    <property type="project" value="TreeGrafter"/>
</dbReference>
<dbReference type="EMBL" id="JAFNEN010001108">
    <property type="protein sequence ID" value="KAG8174943.1"/>
    <property type="molecule type" value="Genomic_DNA"/>
</dbReference>
<name>A0AAV6TTF9_9ARAC</name>
<dbReference type="GO" id="GO:0006357">
    <property type="term" value="P:regulation of transcription by RNA polymerase II"/>
    <property type="evidence" value="ECO:0007669"/>
    <property type="project" value="TreeGrafter"/>
</dbReference>
<dbReference type="SUPFAM" id="SSF57716">
    <property type="entry name" value="Glucocorticoid receptor-like (DNA-binding domain)"/>
    <property type="match status" value="1"/>
</dbReference>
<dbReference type="Proteomes" id="UP000827092">
    <property type="component" value="Unassembled WGS sequence"/>
</dbReference>
<dbReference type="InterPro" id="IPR026516">
    <property type="entry name" value="THAP1/10"/>
</dbReference>
<dbReference type="Gene3D" id="6.20.210.20">
    <property type="entry name" value="THAP domain"/>
    <property type="match status" value="1"/>
</dbReference>
<dbReference type="InterPro" id="IPR006612">
    <property type="entry name" value="THAP_Znf"/>
</dbReference>
<dbReference type="GO" id="GO:0000978">
    <property type="term" value="F:RNA polymerase II cis-regulatory region sequence-specific DNA binding"/>
    <property type="evidence" value="ECO:0007669"/>
    <property type="project" value="TreeGrafter"/>
</dbReference>
<proteinExistence type="predicted"/>
<evidence type="ECO:0000259" key="7">
    <source>
        <dbReference type="PROSITE" id="PS50950"/>
    </source>
</evidence>
<dbReference type="GO" id="GO:0003700">
    <property type="term" value="F:DNA-binding transcription factor activity"/>
    <property type="evidence" value="ECO:0007669"/>
    <property type="project" value="TreeGrafter"/>
</dbReference>
<dbReference type="SMART" id="SM00980">
    <property type="entry name" value="THAP"/>
    <property type="match status" value="1"/>
</dbReference>
<feature type="compositionally biased region" description="Basic and acidic residues" evidence="6">
    <location>
        <begin position="319"/>
        <end position="328"/>
    </location>
</feature>
<comment type="caution">
    <text evidence="8">The sequence shown here is derived from an EMBL/GenBank/DDBJ whole genome shotgun (WGS) entry which is preliminary data.</text>
</comment>
<reference evidence="8 9" key="1">
    <citation type="journal article" date="2022" name="Nat. Ecol. Evol.">
        <title>A masculinizing supergene underlies an exaggerated male reproductive morph in a spider.</title>
        <authorList>
            <person name="Hendrickx F."/>
            <person name="De Corte Z."/>
            <person name="Sonet G."/>
            <person name="Van Belleghem S.M."/>
            <person name="Kostlbacher S."/>
            <person name="Vangestel C."/>
        </authorList>
    </citation>
    <scope>NUCLEOTIDE SEQUENCE [LARGE SCALE GENOMIC DNA]</scope>
    <source>
        <strain evidence="8">W744_W776</strain>
    </source>
</reference>
<evidence type="ECO:0000256" key="5">
    <source>
        <dbReference type="PROSITE-ProRule" id="PRU00309"/>
    </source>
</evidence>
<evidence type="ECO:0000313" key="9">
    <source>
        <dbReference type="Proteomes" id="UP000827092"/>
    </source>
</evidence>
<dbReference type="InterPro" id="IPR038441">
    <property type="entry name" value="THAP_Znf_sf"/>
</dbReference>